<dbReference type="Pfam" id="PF00229">
    <property type="entry name" value="TNF"/>
    <property type="match status" value="1"/>
</dbReference>
<evidence type="ECO:0000256" key="2">
    <source>
        <dbReference type="ARBA" id="ARBA00004613"/>
    </source>
</evidence>
<dbReference type="GO" id="GO:0005615">
    <property type="term" value="C:extracellular space"/>
    <property type="evidence" value="ECO:0007669"/>
    <property type="project" value="UniProtKB-KW"/>
</dbReference>
<keyword evidence="20" id="KW-0732">Signal</keyword>
<feature type="signal peptide" evidence="20">
    <location>
        <begin position="1"/>
        <end position="27"/>
    </location>
</feature>
<keyword evidence="23" id="KW-1185">Reference proteome</keyword>
<dbReference type="InterPro" id="IPR006052">
    <property type="entry name" value="TNF_dom"/>
</dbReference>
<dbReference type="PANTHER" id="PTHR11471">
    <property type="entry name" value="TUMOR NECROSIS FACTOR FAMILY MEMBER"/>
    <property type="match status" value="1"/>
</dbReference>
<dbReference type="GO" id="GO:0006955">
    <property type="term" value="P:immune response"/>
    <property type="evidence" value="ECO:0007669"/>
    <property type="project" value="InterPro"/>
</dbReference>
<dbReference type="AlphaFoldDB" id="A0A851XNX8"/>
<evidence type="ECO:0000256" key="16">
    <source>
        <dbReference type="ARBA" id="ARBA00077116"/>
    </source>
</evidence>
<keyword evidence="5" id="KW-1003">Cell membrane</keyword>
<dbReference type="PANTHER" id="PTHR11471:SF3">
    <property type="entry name" value="TUMOR NECROSIS FACTOR LIGAND SUPERFAMILY MEMBER 11"/>
    <property type="match status" value="1"/>
</dbReference>
<evidence type="ECO:0000256" key="11">
    <source>
        <dbReference type="ARBA" id="ARBA00022989"/>
    </source>
</evidence>
<comment type="caution">
    <text evidence="22">The sequence shown here is derived from an EMBL/GenBank/DDBJ whole genome shotgun (WGS) entry which is preliminary data.</text>
</comment>
<evidence type="ECO:0000256" key="6">
    <source>
        <dbReference type="ARBA" id="ARBA00022514"/>
    </source>
</evidence>
<dbReference type="GO" id="GO:0005125">
    <property type="term" value="F:cytokine activity"/>
    <property type="evidence" value="ECO:0007669"/>
    <property type="project" value="UniProtKB-KW"/>
</dbReference>
<keyword evidence="10" id="KW-0735">Signal-anchor</keyword>
<accession>A0A851XNX8</accession>
<evidence type="ECO:0000256" key="12">
    <source>
        <dbReference type="ARBA" id="ARBA00023136"/>
    </source>
</evidence>
<dbReference type="PROSITE" id="PS50049">
    <property type="entry name" value="THD_2"/>
    <property type="match status" value="1"/>
</dbReference>
<evidence type="ECO:0000256" key="19">
    <source>
        <dbReference type="ARBA" id="ARBA00081387"/>
    </source>
</evidence>
<feature type="chain" id="PRO_5032400172" description="Tumor necrosis factor ligand superfamily member 11" evidence="20">
    <location>
        <begin position="28"/>
        <end position="254"/>
    </location>
</feature>
<dbReference type="EMBL" id="WBNI01000488">
    <property type="protein sequence ID" value="NXD68138.1"/>
    <property type="molecule type" value="Genomic_DNA"/>
</dbReference>
<feature type="domain" description="THD" evidence="21">
    <location>
        <begin position="112"/>
        <end position="250"/>
    </location>
</feature>
<dbReference type="GO" id="GO:0005886">
    <property type="term" value="C:plasma membrane"/>
    <property type="evidence" value="ECO:0007669"/>
    <property type="project" value="UniProtKB-SubCell"/>
</dbReference>
<dbReference type="InterPro" id="IPR008983">
    <property type="entry name" value="Tumour_necrosis_fac-like_dom"/>
</dbReference>
<gene>
    <name evidence="22" type="primary">Tnfsf11</name>
    <name evidence="22" type="ORF">EOLROS_R05422</name>
</gene>
<evidence type="ECO:0000256" key="15">
    <source>
        <dbReference type="ARBA" id="ARBA00074589"/>
    </source>
</evidence>
<keyword evidence="11" id="KW-1133">Transmembrane helix</keyword>
<comment type="similarity">
    <text evidence="3">Belongs to the tumor necrosis factor family.</text>
</comment>
<dbReference type="GO" id="GO:0030154">
    <property type="term" value="P:cell differentiation"/>
    <property type="evidence" value="ECO:0007669"/>
    <property type="project" value="UniProtKB-KW"/>
</dbReference>
<evidence type="ECO:0000256" key="8">
    <source>
        <dbReference type="ARBA" id="ARBA00022692"/>
    </source>
</evidence>
<evidence type="ECO:0000256" key="14">
    <source>
        <dbReference type="ARBA" id="ARBA00023180"/>
    </source>
</evidence>
<keyword evidence="6" id="KW-0202">Cytokine</keyword>
<evidence type="ECO:0000256" key="10">
    <source>
        <dbReference type="ARBA" id="ARBA00022968"/>
    </source>
</evidence>
<dbReference type="Proteomes" id="UP000637704">
    <property type="component" value="Unassembled WGS sequence"/>
</dbReference>
<evidence type="ECO:0000256" key="9">
    <source>
        <dbReference type="ARBA" id="ARBA00022782"/>
    </source>
</evidence>
<evidence type="ECO:0000256" key="4">
    <source>
        <dbReference type="ARBA" id="ARBA00022473"/>
    </source>
</evidence>
<feature type="non-terminal residue" evidence="22">
    <location>
        <position position="1"/>
    </location>
</feature>
<comment type="subcellular location">
    <subcellularLocation>
        <location evidence="1">Cell membrane</location>
        <topology evidence="1">Single-pass type II membrane protein</topology>
    </subcellularLocation>
    <subcellularLocation>
        <location evidence="2">Secreted</location>
    </subcellularLocation>
</comment>
<evidence type="ECO:0000256" key="17">
    <source>
        <dbReference type="ARBA" id="ARBA00077180"/>
    </source>
</evidence>
<keyword evidence="12" id="KW-0472">Membrane</keyword>
<dbReference type="FunFam" id="2.60.120.40:FF:000008">
    <property type="entry name" value="Tumor necrosis factor ligand superfamily member 11"/>
    <property type="match status" value="1"/>
</dbReference>
<evidence type="ECO:0000256" key="7">
    <source>
        <dbReference type="ARBA" id="ARBA00022525"/>
    </source>
</evidence>
<keyword evidence="4" id="KW-0217">Developmental protein</keyword>
<evidence type="ECO:0000256" key="20">
    <source>
        <dbReference type="SAM" id="SignalP"/>
    </source>
</evidence>
<feature type="non-terminal residue" evidence="22">
    <location>
        <position position="254"/>
    </location>
</feature>
<evidence type="ECO:0000256" key="18">
    <source>
        <dbReference type="ARBA" id="ARBA00077877"/>
    </source>
</evidence>
<evidence type="ECO:0000256" key="3">
    <source>
        <dbReference type="ARBA" id="ARBA00008670"/>
    </source>
</evidence>
<proteinExistence type="inferred from homology"/>
<evidence type="ECO:0000313" key="23">
    <source>
        <dbReference type="Proteomes" id="UP000637704"/>
    </source>
</evidence>
<dbReference type="SMART" id="SM00207">
    <property type="entry name" value="TNF"/>
    <property type="match status" value="1"/>
</dbReference>
<name>A0A851XNX8_EOLRO</name>
<reference evidence="22" key="1">
    <citation type="submission" date="2019-09" db="EMBL/GenBank/DDBJ databases">
        <title>Bird 10,000 Genomes (B10K) Project - Family phase.</title>
        <authorList>
            <person name="Zhang G."/>
        </authorList>
    </citation>
    <scope>NUCLEOTIDE SEQUENCE</scope>
    <source>
        <strain evidence="22">B10K-DU-025-06</strain>
        <tissue evidence="22">Mixed tissue sample</tissue>
    </source>
</reference>
<dbReference type="Gene3D" id="2.60.120.40">
    <property type="match status" value="1"/>
</dbReference>
<dbReference type="SUPFAM" id="SSF49842">
    <property type="entry name" value="TNF-like"/>
    <property type="match status" value="1"/>
</dbReference>
<sequence length="254" mass="29203">MLLMSLRQTLKTMVVLIFLFQMDPTRISKEHAHCVRTLFGHLENTDLHDTSFENQEAKLMPESCRSMEQALQRVVQKEVLRVRGRAPLRPEKAAMEALGMDLYKRNKPEKQPFAHLIIDDKNIPSGKFSQANLSNMTFKDGKLTVNQDGFYYLYANICFRHHETSGNLTKRGLQLMVYMTKTNLKIRRSDVLMKGGSTKYWSGNSEFHFYSVNIGGFFKLKSGEMISIQVSNPLLLDSSQEATYFGAFKVRDLD</sequence>
<protein>
    <recommendedName>
        <fullName evidence="15">Tumor necrosis factor ligand superfamily member 11</fullName>
    </recommendedName>
    <alternativeName>
        <fullName evidence="19">Osteoclast differentiation factor</fullName>
    </alternativeName>
    <alternativeName>
        <fullName evidence="18">Osteoprotegerin ligand</fullName>
    </alternativeName>
    <alternativeName>
        <fullName evidence="16">Receptor activator of nuclear factor kappa-B ligand</fullName>
    </alternativeName>
    <alternativeName>
        <fullName evidence="17">TNF-related activation-induced cytokine</fullName>
    </alternativeName>
</protein>
<keyword evidence="8" id="KW-0812">Transmembrane</keyword>
<organism evidence="22 23">
    <name type="scientific">Eolophus roseicapilla</name>
    <name type="common">Galah cockatoo</name>
    <name type="synonym">Cacatua roseicapilla</name>
    <dbReference type="NCBI Taxonomy" id="176039"/>
    <lineage>
        <taxon>Eukaryota</taxon>
        <taxon>Metazoa</taxon>
        <taxon>Chordata</taxon>
        <taxon>Craniata</taxon>
        <taxon>Vertebrata</taxon>
        <taxon>Euteleostomi</taxon>
        <taxon>Archelosauria</taxon>
        <taxon>Archosauria</taxon>
        <taxon>Dinosauria</taxon>
        <taxon>Saurischia</taxon>
        <taxon>Theropoda</taxon>
        <taxon>Coelurosauria</taxon>
        <taxon>Aves</taxon>
        <taxon>Neognathae</taxon>
        <taxon>Neoaves</taxon>
        <taxon>Telluraves</taxon>
        <taxon>Australaves</taxon>
        <taxon>Psittaciformes</taxon>
        <taxon>Cacatuidae</taxon>
        <taxon>Eolophus</taxon>
    </lineage>
</organism>
<keyword evidence="7" id="KW-0964">Secreted</keyword>
<evidence type="ECO:0000259" key="21">
    <source>
        <dbReference type="PROSITE" id="PS50049"/>
    </source>
</evidence>
<evidence type="ECO:0000256" key="5">
    <source>
        <dbReference type="ARBA" id="ARBA00022475"/>
    </source>
</evidence>
<dbReference type="GO" id="GO:0005164">
    <property type="term" value="F:tumor necrosis factor receptor binding"/>
    <property type="evidence" value="ECO:0007669"/>
    <property type="project" value="InterPro"/>
</dbReference>
<evidence type="ECO:0000256" key="13">
    <source>
        <dbReference type="ARBA" id="ARBA00023170"/>
    </source>
</evidence>
<keyword evidence="9" id="KW-0221">Differentiation</keyword>
<keyword evidence="14" id="KW-0325">Glycoprotein</keyword>
<keyword evidence="13" id="KW-0675">Receptor</keyword>
<dbReference type="GO" id="GO:0045672">
    <property type="term" value="P:positive regulation of osteoclast differentiation"/>
    <property type="evidence" value="ECO:0007669"/>
    <property type="project" value="UniProtKB-ARBA"/>
</dbReference>
<dbReference type="CDD" id="cd00184">
    <property type="entry name" value="TNF"/>
    <property type="match status" value="1"/>
</dbReference>
<evidence type="ECO:0000313" key="22">
    <source>
        <dbReference type="EMBL" id="NXD68138.1"/>
    </source>
</evidence>
<evidence type="ECO:0000256" key="1">
    <source>
        <dbReference type="ARBA" id="ARBA00004401"/>
    </source>
</evidence>